<comment type="caution">
    <text evidence="4">The sequence shown here is derived from an EMBL/GenBank/DDBJ whole genome shotgun (WGS) entry which is preliminary data.</text>
</comment>
<organism evidence="4 5">
    <name type="scientific">Diploscapter pachys</name>
    <dbReference type="NCBI Taxonomy" id="2018661"/>
    <lineage>
        <taxon>Eukaryota</taxon>
        <taxon>Metazoa</taxon>
        <taxon>Ecdysozoa</taxon>
        <taxon>Nematoda</taxon>
        <taxon>Chromadorea</taxon>
        <taxon>Rhabditida</taxon>
        <taxon>Rhabditina</taxon>
        <taxon>Rhabditomorpha</taxon>
        <taxon>Rhabditoidea</taxon>
        <taxon>Rhabditidae</taxon>
        <taxon>Diploscapter</taxon>
    </lineage>
</organism>
<dbReference type="GO" id="GO:0006950">
    <property type="term" value="P:response to stress"/>
    <property type="evidence" value="ECO:0007669"/>
    <property type="project" value="UniProtKB-ARBA"/>
</dbReference>
<keyword evidence="3" id="KW-0067">ATP-binding</keyword>
<evidence type="ECO:0000256" key="1">
    <source>
        <dbReference type="ARBA" id="ARBA00007381"/>
    </source>
</evidence>
<evidence type="ECO:0000256" key="3">
    <source>
        <dbReference type="ARBA" id="ARBA00022840"/>
    </source>
</evidence>
<dbReference type="Pfam" id="PF00012">
    <property type="entry name" value="HSP70"/>
    <property type="match status" value="1"/>
</dbReference>
<proteinExistence type="inferred from homology"/>
<dbReference type="InterPro" id="IPR043129">
    <property type="entry name" value="ATPase_NBD"/>
</dbReference>
<sequence>MSGKATTTIGIDLGTTFSCVSIVNGVNNDPEPVANNFGNRITPSVIAYDPKSSSTLIGEAAVNSGLDPTNILYDAKRMIGRQANDTSVEKDKKLWPFCVESKEGKPHVKLMHNGNERLIPPEQISSEVLKEMKAIAERFLNTDVTGAVITVPAYFDHRQRSETMRAAEIAGLKVLRLVNEPTAAAIAYMNKDKNDLNGKTVMIFDLGGGTFDVSIVKINNGIKVIAIAGHNHIGAYLLLNDK</sequence>
<keyword evidence="5" id="KW-1185">Reference proteome</keyword>
<dbReference type="EMBL" id="LIAE01007628">
    <property type="protein sequence ID" value="PAV77994.1"/>
    <property type="molecule type" value="Genomic_DNA"/>
</dbReference>
<comment type="similarity">
    <text evidence="1">Belongs to the heat shock protein 70 family.</text>
</comment>
<evidence type="ECO:0000313" key="4">
    <source>
        <dbReference type="EMBL" id="PAV77994.1"/>
    </source>
</evidence>
<dbReference type="GO" id="GO:0005524">
    <property type="term" value="F:ATP binding"/>
    <property type="evidence" value="ECO:0007669"/>
    <property type="project" value="UniProtKB-KW"/>
</dbReference>
<dbReference type="AlphaFoldDB" id="A0A2A2KVM1"/>
<dbReference type="Proteomes" id="UP000218231">
    <property type="component" value="Unassembled WGS sequence"/>
</dbReference>
<evidence type="ECO:0000256" key="2">
    <source>
        <dbReference type="ARBA" id="ARBA00022741"/>
    </source>
</evidence>
<dbReference type="Gene3D" id="3.30.420.40">
    <property type="match status" value="2"/>
</dbReference>
<evidence type="ECO:0000313" key="5">
    <source>
        <dbReference type="Proteomes" id="UP000218231"/>
    </source>
</evidence>
<name>A0A2A2KVM1_9BILA</name>
<dbReference type="FunFam" id="3.30.30.30:FF:000001">
    <property type="entry name" value="heat shock 70 kDa protein-like"/>
    <property type="match status" value="1"/>
</dbReference>
<dbReference type="SUPFAM" id="SSF53067">
    <property type="entry name" value="Actin-like ATPase domain"/>
    <property type="match status" value="2"/>
</dbReference>
<dbReference type="STRING" id="2018661.A0A2A2KVM1"/>
<dbReference type="Gene3D" id="3.30.30.30">
    <property type="match status" value="1"/>
</dbReference>
<dbReference type="PRINTS" id="PR00301">
    <property type="entry name" value="HEATSHOCK70"/>
</dbReference>
<gene>
    <name evidence="4" type="ORF">WR25_00889</name>
</gene>
<keyword evidence="2" id="KW-0547">Nucleotide-binding</keyword>
<dbReference type="PANTHER" id="PTHR19375">
    <property type="entry name" value="HEAT SHOCK PROTEIN 70KDA"/>
    <property type="match status" value="1"/>
</dbReference>
<dbReference type="PROSITE" id="PS00297">
    <property type="entry name" value="HSP70_1"/>
    <property type="match status" value="1"/>
</dbReference>
<dbReference type="PROSITE" id="PS00329">
    <property type="entry name" value="HSP70_2"/>
    <property type="match status" value="1"/>
</dbReference>
<dbReference type="GO" id="GO:0140662">
    <property type="term" value="F:ATP-dependent protein folding chaperone"/>
    <property type="evidence" value="ECO:0007669"/>
    <property type="project" value="InterPro"/>
</dbReference>
<dbReference type="InterPro" id="IPR013126">
    <property type="entry name" value="Hsp_70_fam"/>
</dbReference>
<protein>
    <submittedName>
        <fullName evidence="4">Uncharacterized protein</fullName>
    </submittedName>
</protein>
<accession>A0A2A2KVM1</accession>
<reference evidence="4 5" key="1">
    <citation type="journal article" date="2017" name="Curr. Biol.">
        <title>Genome architecture and evolution of a unichromosomal asexual nematode.</title>
        <authorList>
            <person name="Fradin H."/>
            <person name="Zegar C."/>
            <person name="Gutwein M."/>
            <person name="Lucas J."/>
            <person name="Kovtun M."/>
            <person name="Corcoran D."/>
            <person name="Baugh L.R."/>
            <person name="Kiontke K."/>
            <person name="Gunsalus K."/>
            <person name="Fitch D.H."/>
            <person name="Piano F."/>
        </authorList>
    </citation>
    <scope>NUCLEOTIDE SEQUENCE [LARGE SCALE GENOMIC DNA]</scope>
    <source>
        <strain evidence="4">PF1309</strain>
    </source>
</reference>
<dbReference type="InterPro" id="IPR018181">
    <property type="entry name" value="Heat_shock_70_CS"/>
</dbReference>
<dbReference type="OrthoDB" id="6718630at2759"/>